<accession>A0ACC2EX83</accession>
<sequence length="281" mass="30416">MWAGLPKGKRETCHDIERASLLCLCMILAAVGACVRSAISSPFPSESPNSLMDQLFSRYSAHSHSSLIENLKSSGTIMSKRVADVMEKLDRALFTPQGEMPYLDSPLPIGYNATISAPHMHATCLELLENYLQQGMRALDIGSGTGYLTAAFALMVGEHGRVVGVEHIAELVNQSLENIKCSEAAPLLESGCLSFHVADGRSGWPDEAPYESIHVGAAASKVPQSLIDQLKPGGRMVIPVGNFFQDLLVIDKQLDGTLKQWTTTSVRYVPLTSRDSQLASN</sequence>
<proteinExistence type="predicted"/>
<comment type="caution">
    <text evidence="1">The sequence shown here is derived from an EMBL/GenBank/DDBJ whole genome shotgun (WGS) entry which is preliminary data.</text>
</comment>
<evidence type="ECO:0000313" key="2">
    <source>
        <dbReference type="Proteomes" id="UP001162992"/>
    </source>
</evidence>
<keyword evidence="2" id="KW-1185">Reference proteome</keyword>
<evidence type="ECO:0000313" key="1">
    <source>
        <dbReference type="EMBL" id="KAJ7571121.1"/>
    </source>
</evidence>
<protein>
    <submittedName>
        <fullName evidence="1">Uncharacterized protein</fullName>
    </submittedName>
</protein>
<gene>
    <name evidence="1" type="ORF">O6H91_01G149700</name>
</gene>
<reference evidence="2" key="1">
    <citation type="journal article" date="2024" name="Proc. Natl. Acad. Sci. U.S.A.">
        <title>Extraordinary preservation of gene collinearity over three hundred million years revealed in homosporous lycophytes.</title>
        <authorList>
            <person name="Li C."/>
            <person name="Wickell D."/>
            <person name="Kuo L.Y."/>
            <person name="Chen X."/>
            <person name="Nie B."/>
            <person name="Liao X."/>
            <person name="Peng D."/>
            <person name="Ji J."/>
            <person name="Jenkins J."/>
            <person name="Williams M."/>
            <person name="Shu S."/>
            <person name="Plott C."/>
            <person name="Barry K."/>
            <person name="Rajasekar S."/>
            <person name="Grimwood J."/>
            <person name="Han X."/>
            <person name="Sun S."/>
            <person name="Hou Z."/>
            <person name="He W."/>
            <person name="Dai G."/>
            <person name="Sun C."/>
            <person name="Schmutz J."/>
            <person name="Leebens-Mack J.H."/>
            <person name="Li F.W."/>
            <person name="Wang L."/>
        </authorList>
    </citation>
    <scope>NUCLEOTIDE SEQUENCE [LARGE SCALE GENOMIC DNA]</scope>
    <source>
        <strain evidence="2">cv. PW_Plant_1</strain>
    </source>
</reference>
<dbReference type="EMBL" id="CM055092">
    <property type="protein sequence ID" value="KAJ7571121.1"/>
    <property type="molecule type" value="Genomic_DNA"/>
</dbReference>
<organism evidence="1 2">
    <name type="scientific">Diphasiastrum complanatum</name>
    <name type="common">Issler's clubmoss</name>
    <name type="synonym">Lycopodium complanatum</name>
    <dbReference type="NCBI Taxonomy" id="34168"/>
    <lineage>
        <taxon>Eukaryota</taxon>
        <taxon>Viridiplantae</taxon>
        <taxon>Streptophyta</taxon>
        <taxon>Embryophyta</taxon>
        <taxon>Tracheophyta</taxon>
        <taxon>Lycopodiopsida</taxon>
        <taxon>Lycopodiales</taxon>
        <taxon>Lycopodiaceae</taxon>
        <taxon>Lycopodioideae</taxon>
        <taxon>Diphasiastrum</taxon>
    </lineage>
</organism>
<dbReference type="Proteomes" id="UP001162992">
    <property type="component" value="Chromosome 1"/>
</dbReference>
<name>A0ACC2EX83_DIPCM</name>